<dbReference type="SMART" id="SM00471">
    <property type="entry name" value="HDc"/>
    <property type="match status" value="1"/>
</dbReference>
<dbReference type="Proteomes" id="UP001597176">
    <property type="component" value="Unassembled WGS sequence"/>
</dbReference>
<gene>
    <name evidence="3" type="ORF">ACFQ4G_18445</name>
</gene>
<dbReference type="EC" id="3.1.4.-" evidence="3"/>
<dbReference type="Gene3D" id="1.10.3210.10">
    <property type="entry name" value="Hypothetical protein af1432"/>
    <property type="match status" value="2"/>
</dbReference>
<reference evidence="4" key="1">
    <citation type="journal article" date="2019" name="Int. J. Syst. Evol. Microbiol.">
        <title>The Global Catalogue of Microorganisms (GCM) 10K type strain sequencing project: providing services to taxonomists for standard genome sequencing and annotation.</title>
        <authorList>
            <consortium name="The Broad Institute Genomics Platform"/>
            <consortium name="The Broad Institute Genome Sequencing Center for Infectious Disease"/>
            <person name="Wu L."/>
            <person name="Ma J."/>
        </authorList>
    </citation>
    <scope>NUCLEOTIDE SEQUENCE [LARGE SCALE GENOMIC DNA]</scope>
    <source>
        <strain evidence="4">CCUG 56108</strain>
    </source>
</reference>
<dbReference type="InterPro" id="IPR006675">
    <property type="entry name" value="HDIG_dom"/>
</dbReference>
<evidence type="ECO:0000313" key="3">
    <source>
        <dbReference type="EMBL" id="MFD1303556.1"/>
    </source>
</evidence>
<evidence type="ECO:0000259" key="2">
    <source>
        <dbReference type="PROSITE" id="PS51832"/>
    </source>
</evidence>
<evidence type="ECO:0000259" key="1">
    <source>
        <dbReference type="PROSITE" id="PS51831"/>
    </source>
</evidence>
<dbReference type="NCBIfam" id="TIGR00277">
    <property type="entry name" value="HDIG"/>
    <property type="match status" value="1"/>
</dbReference>
<sequence length="469" mass="51607">MLRAITATATSRTDFDAAATDQSVRLSELLGALSHALDLTEGQPVGHCVRSCWIGTHIGREMGLQEYELWDLYYTILLKDLGCSSNAARICELYLTDDLTFKHDFKTVSDRLPQVLGFVFSHTGLKAGLAERFRAILNIMQNGGEIARELIETRCQRGAEIARRMRFPEAVCAGILSLDEHWNGQGKPNRLAGAAIPLYARIALLSQVVDVFHCSAGRAAAMTEIRSRIGSWFDPELVACFERVAQDDGFWATLASDTIEDSVFALEPAHREVVIDEDYLDDIARAFAQVVDTKSPFTAGHSERVAVYADMIAEQMGLAPAHRRWLRRAALLHDIGKLGVSNAILDKNGKLDEIEWQSMRNHSALSETILSRVKAFHDMARIGGSHHERLDGKGYPRGLSGDEIALETRIISVADVFDALTADRPYRAAMPIPKALGIMRADIGSSFDPACFAALERALDLVDGLAEAV</sequence>
<dbReference type="PANTHER" id="PTHR45228:SF5">
    <property type="entry name" value="CYCLIC DI-GMP PHOSPHODIESTERASE VC_1348-RELATED"/>
    <property type="match status" value="1"/>
</dbReference>
<dbReference type="PANTHER" id="PTHR45228">
    <property type="entry name" value="CYCLIC DI-GMP PHOSPHODIESTERASE TM_0186-RELATED"/>
    <property type="match status" value="1"/>
</dbReference>
<name>A0ABW3X3N9_9HYPH</name>
<feature type="domain" description="HD-GYP" evidence="2">
    <location>
        <begin position="276"/>
        <end position="469"/>
    </location>
</feature>
<accession>A0ABW3X3N9</accession>
<keyword evidence="3" id="KW-0378">Hydrolase</keyword>
<dbReference type="PROSITE" id="PS51832">
    <property type="entry name" value="HD_GYP"/>
    <property type="match status" value="1"/>
</dbReference>
<evidence type="ECO:0000313" key="4">
    <source>
        <dbReference type="Proteomes" id="UP001597176"/>
    </source>
</evidence>
<comment type="caution">
    <text evidence="3">The sequence shown here is derived from an EMBL/GenBank/DDBJ whole genome shotgun (WGS) entry which is preliminary data.</text>
</comment>
<dbReference type="GO" id="GO:0016787">
    <property type="term" value="F:hydrolase activity"/>
    <property type="evidence" value="ECO:0007669"/>
    <property type="project" value="UniProtKB-KW"/>
</dbReference>
<dbReference type="PROSITE" id="PS51831">
    <property type="entry name" value="HD"/>
    <property type="match status" value="1"/>
</dbReference>
<dbReference type="Pfam" id="PF13487">
    <property type="entry name" value="HD_5"/>
    <property type="match status" value="2"/>
</dbReference>
<proteinExistence type="predicted"/>
<dbReference type="InterPro" id="IPR003607">
    <property type="entry name" value="HD/PDEase_dom"/>
</dbReference>
<dbReference type="RefSeq" id="WP_238208961.1">
    <property type="nucleotide sequence ID" value="NZ_JBHTND010000031.1"/>
</dbReference>
<keyword evidence="4" id="KW-1185">Reference proteome</keyword>
<dbReference type="InterPro" id="IPR006674">
    <property type="entry name" value="HD_domain"/>
</dbReference>
<dbReference type="EMBL" id="JBHTND010000031">
    <property type="protein sequence ID" value="MFD1303556.1"/>
    <property type="molecule type" value="Genomic_DNA"/>
</dbReference>
<protein>
    <submittedName>
        <fullName evidence="3">HD-GYP domain-containing protein</fullName>
        <ecNumber evidence="3">3.1.4.-</ecNumber>
    </submittedName>
</protein>
<dbReference type="SUPFAM" id="SSF109604">
    <property type="entry name" value="HD-domain/PDEase-like"/>
    <property type="match status" value="2"/>
</dbReference>
<feature type="domain" description="HD" evidence="1">
    <location>
        <begin position="298"/>
        <end position="420"/>
    </location>
</feature>
<dbReference type="InterPro" id="IPR037522">
    <property type="entry name" value="HD_GYP_dom"/>
</dbReference>
<organism evidence="3 4">
    <name type="scientific">Methylobacterium marchantiae</name>
    <dbReference type="NCBI Taxonomy" id="600331"/>
    <lineage>
        <taxon>Bacteria</taxon>
        <taxon>Pseudomonadati</taxon>
        <taxon>Pseudomonadota</taxon>
        <taxon>Alphaproteobacteria</taxon>
        <taxon>Hyphomicrobiales</taxon>
        <taxon>Methylobacteriaceae</taxon>
        <taxon>Methylobacterium</taxon>
    </lineage>
</organism>
<dbReference type="CDD" id="cd00077">
    <property type="entry name" value="HDc"/>
    <property type="match status" value="1"/>
</dbReference>
<dbReference type="InterPro" id="IPR052020">
    <property type="entry name" value="Cyclic_di-GMP/3'3'-cGAMP_PDE"/>
</dbReference>